<gene>
    <name evidence="1" type="ordered locus">Acid_0370</name>
</gene>
<dbReference type="EMBL" id="CP000473">
    <property type="protein sequence ID" value="ABJ81382.1"/>
    <property type="molecule type" value="Genomic_DNA"/>
</dbReference>
<dbReference type="Gene3D" id="1.10.10.1320">
    <property type="entry name" value="Anti-sigma factor, zinc-finger domain"/>
    <property type="match status" value="1"/>
</dbReference>
<dbReference type="InterPro" id="IPR041916">
    <property type="entry name" value="Anti_sigma_zinc_sf"/>
</dbReference>
<reference evidence="1" key="1">
    <citation type="submission" date="2006-10" db="EMBL/GenBank/DDBJ databases">
        <title>Complete sequence of Solibacter usitatus Ellin6076.</title>
        <authorList>
            <consortium name="US DOE Joint Genome Institute"/>
            <person name="Copeland A."/>
            <person name="Lucas S."/>
            <person name="Lapidus A."/>
            <person name="Barry K."/>
            <person name="Detter J.C."/>
            <person name="Glavina del Rio T."/>
            <person name="Hammon N."/>
            <person name="Israni S."/>
            <person name="Dalin E."/>
            <person name="Tice H."/>
            <person name="Pitluck S."/>
            <person name="Thompson L.S."/>
            <person name="Brettin T."/>
            <person name="Bruce D."/>
            <person name="Han C."/>
            <person name="Tapia R."/>
            <person name="Gilna P."/>
            <person name="Schmutz J."/>
            <person name="Larimer F."/>
            <person name="Land M."/>
            <person name="Hauser L."/>
            <person name="Kyrpides N."/>
            <person name="Mikhailova N."/>
            <person name="Janssen P.H."/>
            <person name="Kuske C.R."/>
            <person name="Richardson P."/>
        </authorList>
    </citation>
    <scope>NUCLEOTIDE SEQUENCE</scope>
    <source>
        <strain evidence="1">Ellin6076</strain>
    </source>
</reference>
<dbReference type="InParanoid" id="Q02C34"/>
<dbReference type="eggNOG" id="ENOG502ZUCI">
    <property type="taxonomic scope" value="Bacteria"/>
</dbReference>
<organism evidence="1">
    <name type="scientific">Solibacter usitatus (strain Ellin6076)</name>
    <dbReference type="NCBI Taxonomy" id="234267"/>
    <lineage>
        <taxon>Bacteria</taxon>
        <taxon>Pseudomonadati</taxon>
        <taxon>Acidobacteriota</taxon>
        <taxon>Terriglobia</taxon>
        <taxon>Bryobacterales</taxon>
        <taxon>Solibacteraceae</taxon>
        <taxon>Candidatus Solibacter</taxon>
    </lineage>
</organism>
<dbReference type="OrthoDB" id="128570at2"/>
<evidence type="ECO:0000313" key="1">
    <source>
        <dbReference type="EMBL" id="ABJ81382.1"/>
    </source>
</evidence>
<dbReference type="HOGENOM" id="CLU_1453516_0_0_0"/>
<dbReference type="AlphaFoldDB" id="Q02C34"/>
<accession>Q02C34</accession>
<sequence>MRHPSQEILALHAGGDLGWLERWKTARHLSGCDVCRDEVSAYQEVREVLPELNQMPEVPWNRLAAEMRANIRLGLAAGECVRPGEQVQESPLFNGARAVVAFAGVFAMLLAAAVLERPVPVHASEPMVQATDSGIQRRSGDRAFGLMHPGAQAQDVTYSVGAQGTVGARYVDSETGAITMTKVYVE</sequence>
<dbReference type="STRING" id="234267.Acid_0370"/>
<proteinExistence type="predicted"/>
<dbReference type="KEGG" id="sus:Acid_0370"/>
<protein>
    <submittedName>
        <fullName evidence="1">Anti-ECFsigma factor, ChrR</fullName>
    </submittedName>
</protein>
<name>Q02C34_SOLUE</name>